<dbReference type="PANTHER" id="PTHR30537:SF58">
    <property type="entry name" value="HTH-TYPE TRANSCRIPTIONAL REGULATOR PERR"/>
    <property type="match status" value="1"/>
</dbReference>
<evidence type="ECO:0000256" key="2">
    <source>
        <dbReference type="ARBA" id="ARBA00023015"/>
    </source>
</evidence>
<evidence type="ECO:0000256" key="1">
    <source>
        <dbReference type="ARBA" id="ARBA00009437"/>
    </source>
</evidence>
<dbReference type="PROSITE" id="PS50931">
    <property type="entry name" value="HTH_LYSR"/>
    <property type="match status" value="1"/>
</dbReference>
<evidence type="ECO:0000256" key="4">
    <source>
        <dbReference type="ARBA" id="ARBA00023163"/>
    </source>
</evidence>
<dbReference type="GO" id="GO:0043565">
    <property type="term" value="F:sequence-specific DNA binding"/>
    <property type="evidence" value="ECO:0007669"/>
    <property type="project" value="TreeGrafter"/>
</dbReference>
<dbReference type="OrthoDB" id="9810065at2"/>
<comment type="similarity">
    <text evidence="1">Belongs to the LysR transcriptional regulatory family.</text>
</comment>
<keyword evidence="4" id="KW-0804">Transcription</keyword>
<proteinExistence type="inferred from homology"/>
<dbReference type="GO" id="GO:0003700">
    <property type="term" value="F:DNA-binding transcription factor activity"/>
    <property type="evidence" value="ECO:0007669"/>
    <property type="project" value="InterPro"/>
</dbReference>
<organism evidence="7 8">
    <name type="scientific">Pseudoduganella flava</name>
    <dbReference type="NCBI Taxonomy" id="871742"/>
    <lineage>
        <taxon>Bacteria</taxon>
        <taxon>Pseudomonadati</taxon>
        <taxon>Pseudomonadota</taxon>
        <taxon>Betaproteobacteria</taxon>
        <taxon>Burkholderiales</taxon>
        <taxon>Oxalobacteraceae</taxon>
        <taxon>Telluria group</taxon>
        <taxon>Pseudoduganella</taxon>
    </lineage>
</organism>
<evidence type="ECO:0000256" key="3">
    <source>
        <dbReference type="ARBA" id="ARBA00023125"/>
    </source>
</evidence>
<keyword evidence="2" id="KW-0805">Transcription regulation</keyword>
<feature type="domain" description="HTH lysR-type" evidence="5">
    <location>
        <begin position="8"/>
        <end position="63"/>
    </location>
</feature>
<reference evidence="7" key="2">
    <citation type="submission" date="2019-07" db="EMBL/GenBank/DDBJ databases">
        <authorList>
            <person name="Whitman W."/>
            <person name="Huntemann M."/>
            <person name="Clum A."/>
            <person name="Pillay M."/>
            <person name="Palaniappan K."/>
            <person name="Varghese N."/>
            <person name="Mikhailova N."/>
            <person name="Stamatis D."/>
            <person name="Reddy T."/>
            <person name="Daum C."/>
            <person name="Shapiro N."/>
            <person name="Ivanova N."/>
            <person name="Kyrpides N."/>
            <person name="Woyke T."/>
        </authorList>
    </citation>
    <scope>NUCLEOTIDE SEQUENCE</scope>
    <source>
        <strain evidence="7">CGMCC 1.10685</strain>
    </source>
</reference>
<dbReference type="Gene3D" id="1.10.10.10">
    <property type="entry name" value="Winged helix-like DNA-binding domain superfamily/Winged helix DNA-binding domain"/>
    <property type="match status" value="1"/>
</dbReference>
<dbReference type="Proteomes" id="UP000315112">
    <property type="component" value="Unassembled WGS sequence"/>
</dbReference>
<dbReference type="PANTHER" id="PTHR30537">
    <property type="entry name" value="HTH-TYPE TRANSCRIPTIONAL REGULATOR"/>
    <property type="match status" value="1"/>
</dbReference>
<keyword evidence="9" id="KW-1185">Reference proteome</keyword>
<dbReference type="Gene3D" id="3.40.190.290">
    <property type="match status" value="1"/>
</dbReference>
<dbReference type="InterPro" id="IPR058163">
    <property type="entry name" value="LysR-type_TF_proteobact-type"/>
</dbReference>
<evidence type="ECO:0000313" key="6">
    <source>
        <dbReference type="EMBL" id="QGZ39374.1"/>
    </source>
</evidence>
<dbReference type="InterPro" id="IPR005119">
    <property type="entry name" value="LysR_subst-bd"/>
</dbReference>
<dbReference type="FunFam" id="1.10.10.10:FF:000001">
    <property type="entry name" value="LysR family transcriptional regulator"/>
    <property type="match status" value="1"/>
</dbReference>
<sequence length="305" mass="33195">MARRFDHLADVEALLTVVEHGSLTAAAVVLATTPSVLSRAIARLEARLGTQLLRRTTRSQSLTDAGRLYVDETRQAFAQVEKAEQAIQRCAEPEELLYGRVRISAPTSYGHQRLPPMLAEFARRHPQVQVELNITNRNVDLAAEGYDVAIRSGPLPDSSMVARTLEMADMILVATPDFVRAAGPLDTFDDLQRQRCIGFVRPSTGRLIPWMLRVDGRDVDWTPPPGITVSDDVMGVVTLAAQGLGITACARYMAAERIAAGQLVEVLPQLGGRTRAFSLVYAPHRGLSAPARALIDLLVARAAQA</sequence>
<dbReference type="InterPro" id="IPR036390">
    <property type="entry name" value="WH_DNA-bd_sf"/>
</dbReference>
<evidence type="ECO:0000313" key="9">
    <source>
        <dbReference type="Proteomes" id="UP000437862"/>
    </source>
</evidence>
<gene>
    <name evidence="6" type="ORF">GO485_10165</name>
    <name evidence="7" type="ORF">IP92_02370</name>
</gene>
<dbReference type="RefSeq" id="WP_145874978.1">
    <property type="nucleotide sequence ID" value="NZ_CP046904.1"/>
</dbReference>
<protein>
    <submittedName>
        <fullName evidence="7">DNA-binding transcriptional LysR family regulator</fullName>
    </submittedName>
    <submittedName>
        <fullName evidence="6">LysR family transcriptional regulator</fullName>
    </submittedName>
</protein>
<dbReference type="Pfam" id="PF00126">
    <property type="entry name" value="HTH_1"/>
    <property type="match status" value="1"/>
</dbReference>
<dbReference type="InterPro" id="IPR000847">
    <property type="entry name" value="LysR_HTH_N"/>
</dbReference>
<dbReference type="InterPro" id="IPR036388">
    <property type="entry name" value="WH-like_DNA-bd_sf"/>
</dbReference>
<evidence type="ECO:0000313" key="8">
    <source>
        <dbReference type="Proteomes" id="UP000315112"/>
    </source>
</evidence>
<dbReference type="Pfam" id="PF03466">
    <property type="entry name" value="LysR_substrate"/>
    <property type="match status" value="1"/>
</dbReference>
<dbReference type="GO" id="GO:0006351">
    <property type="term" value="P:DNA-templated transcription"/>
    <property type="evidence" value="ECO:0007669"/>
    <property type="project" value="TreeGrafter"/>
</dbReference>
<evidence type="ECO:0000259" key="5">
    <source>
        <dbReference type="PROSITE" id="PS50931"/>
    </source>
</evidence>
<accession>A0A562PS92</accession>
<dbReference type="Proteomes" id="UP000437862">
    <property type="component" value="Chromosome"/>
</dbReference>
<reference evidence="7 8" key="1">
    <citation type="journal article" date="2015" name="Stand. Genomic Sci.">
        <title>Genomic Encyclopedia of Bacterial and Archaeal Type Strains, Phase III: the genomes of soil and plant-associated and newly described type strains.</title>
        <authorList>
            <person name="Whitman W.B."/>
            <person name="Woyke T."/>
            <person name="Klenk H.P."/>
            <person name="Zhou Y."/>
            <person name="Lilburn T.G."/>
            <person name="Beck B.J."/>
            <person name="De Vos P."/>
            <person name="Vandamme P."/>
            <person name="Eisen J.A."/>
            <person name="Garrity G."/>
            <person name="Hugenholtz P."/>
            <person name="Kyrpides N.C."/>
        </authorList>
    </citation>
    <scope>NUCLEOTIDE SEQUENCE [LARGE SCALE GENOMIC DNA]</scope>
    <source>
        <strain evidence="7 8">CGMCC 1.10685</strain>
    </source>
</reference>
<dbReference type="EMBL" id="VLKW01000004">
    <property type="protein sequence ID" value="TWI47312.1"/>
    <property type="molecule type" value="Genomic_DNA"/>
</dbReference>
<keyword evidence="3 7" id="KW-0238">DNA-binding</keyword>
<dbReference type="SUPFAM" id="SSF53850">
    <property type="entry name" value="Periplasmic binding protein-like II"/>
    <property type="match status" value="1"/>
</dbReference>
<dbReference type="SUPFAM" id="SSF46785">
    <property type="entry name" value="Winged helix' DNA-binding domain"/>
    <property type="match status" value="1"/>
</dbReference>
<dbReference type="EMBL" id="CP046904">
    <property type="protein sequence ID" value="QGZ39374.1"/>
    <property type="molecule type" value="Genomic_DNA"/>
</dbReference>
<evidence type="ECO:0000313" key="7">
    <source>
        <dbReference type="EMBL" id="TWI47312.1"/>
    </source>
</evidence>
<dbReference type="CDD" id="cd08422">
    <property type="entry name" value="PBP2_CrgA_like"/>
    <property type="match status" value="1"/>
</dbReference>
<reference evidence="6 9" key="3">
    <citation type="submission" date="2019-12" db="EMBL/GenBank/DDBJ databases">
        <title>Draft Genome Sequences of Six Type Strains of the Genus Massilia.</title>
        <authorList>
            <person name="Miess H."/>
            <person name="Frediansyah A."/>
            <person name="Goeker M."/>
            <person name="Gross H."/>
        </authorList>
    </citation>
    <scope>NUCLEOTIDE SEQUENCE [LARGE SCALE GENOMIC DNA]</scope>
    <source>
        <strain evidence="6 9">DSM 26639</strain>
    </source>
</reference>
<dbReference type="AlphaFoldDB" id="A0A562PS92"/>
<name>A0A562PS92_9BURK</name>